<proteinExistence type="predicted"/>
<name>A0AAE0LLM8_9CHLO</name>
<dbReference type="Proteomes" id="UP001190700">
    <property type="component" value="Unassembled WGS sequence"/>
</dbReference>
<sequence length="290" mass="33224">MDEEGVFVYRALSPLEVRSQPSTGENVRTGANVYVDSLYAVDLKQSSRLKNSANGPFLRLTNGSDWLFERKNGEQVMESIPVERGLWAYRMNNPGSGLHLRSRPSSTDDSKLQPEFLFTHDDFVWADCKVVFKGVAHVRIQGTGGWLFERRDLFQTLIAHPPEQPSVGYVYRTDNHPERRHELKLPEVRECARRHGLDEIQFNERSRVIAFSDRARTVRINVYYTTGTVGTCVGHPKQGPTQMFRRSCTMHLLGQIMADPRVHTGKGYKRKLYYAMSVDHGDERNVHDPC</sequence>
<evidence type="ECO:0000313" key="1">
    <source>
        <dbReference type="EMBL" id="KAK3289219.1"/>
    </source>
</evidence>
<dbReference type="AlphaFoldDB" id="A0AAE0LLM8"/>
<organism evidence="1 2">
    <name type="scientific">Cymbomonas tetramitiformis</name>
    <dbReference type="NCBI Taxonomy" id="36881"/>
    <lineage>
        <taxon>Eukaryota</taxon>
        <taxon>Viridiplantae</taxon>
        <taxon>Chlorophyta</taxon>
        <taxon>Pyramimonadophyceae</taxon>
        <taxon>Pyramimonadales</taxon>
        <taxon>Pyramimonadaceae</taxon>
        <taxon>Cymbomonas</taxon>
    </lineage>
</organism>
<protein>
    <submittedName>
        <fullName evidence="1">Uncharacterized protein</fullName>
    </submittedName>
</protein>
<gene>
    <name evidence="1" type="ORF">CYMTET_3335</name>
</gene>
<evidence type="ECO:0000313" key="2">
    <source>
        <dbReference type="Proteomes" id="UP001190700"/>
    </source>
</evidence>
<reference evidence="1 2" key="1">
    <citation type="journal article" date="2015" name="Genome Biol. Evol.">
        <title>Comparative Genomics of a Bacterivorous Green Alga Reveals Evolutionary Causalities and Consequences of Phago-Mixotrophic Mode of Nutrition.</title>
        <authorList>
            <person name="Burns J.A."/>
            <person name="Paasch A."/>
            <person name="Narechania A."/>
            <person name="Kim E."/>
        </authorList>
    </citation>
    <scope>NUCLEOTIDE SEQUENCE [LARGE SCALE GENOMIC DNA]</scope>
    <source>
        <strain evidence="1 2">PLY_AMNH</strain>
    </source>
</reference>
<comment type="caution">
    <text evidence="1">The sequence shown here is derived from an EMBL/GenBank/DDBJ whole genome shotgun (WGS) entry which is preliminary data.</text>
</comment>
<accession>A0AAE0LLM8</accession>
<dbReference type="EMBL" id="LGRX02000195">
    <property type="protein sequence ID" value="KAK3289219.1"/>
    <property type="molecule type" value="Genomic_DNA"/>
</dbReference>
<keyword evidence="2" id="KW-1185">Reference proteome</keyword>